<dbReference type="InterPro" id="IPR036047">
    <property type="entry name" value="F-box-like_dom_sf"/>
</dbReference>
<name>A0A2I0JN91_PUNGR</name>
<evidence type="ECO:0000313" key="1">
    <source>
        <dbReference type="EMBL" id="PKI57744.1"/>
    </source>
</evidence>
<evidence type="ECO:0000313" key="2">
    <source>
        <dbReference type="Proteomes" id="UP000233551"/>
    </source>
</evidence>
<organism evidence="1 2">
    <name type="scientific">Punica granatum</name>
    <name type="common">Pomegranate</name>
    <dbReference type="NCBI Taxonomy" id="22663"/>
    <lineage>
        <taxon>Eukaryota</taxon>
        <taxon>Viridiplantae</taxon>
        <taxon>Streptophyta</taxon>
        <taxon>Embryophyta</taxon>
        <taxon>Tracheophyta</taxon>
        <taxon>Spermatophyta</taxon>
        <taxon>Magnoliopsida</taxon>
        <taxon>eudicotyledons</taxon>
        <taxon>Gunneridae</taxon>
        <taxon>Pentapetalae</taxon>
        <taxon>rosids</taxon>
        <taxon>malvids</taxon>
        <taxon>Myrtales</taxon>
        <taxon>Lythraceae</taxon>
        <taxon>Punica</taxon>
    </lineage>
</organism>
<keyword evidence="2" id="KW-1185">Reference proteome</keyword>
<comment type="caution">
    <text evidence="1">The sequence shown here is derived from an EMBL/GenBank/DDBJ whole genome shotgun (WGS) entry which is preliminary data.</text>
</comment>
<evidence type="ECO:0008006" key="3">
    <source>
        <dbReference type="Google" id="ProtNLM"/>
    </source>
</evidence>
<gene>
    <name evidence="1" type="ORF">CRG98_021811</name>
</gene>
<dbReference type="AlphaFoldDB" id="A0A2I0JN91"/>
<proteinExistence type="predicted"/>
<dbReference type="Proteomes" id="UP000233551">
    <property type="component" value="Unassembled WGS sequence"/>
</dbReference>
<protein>
    <recommendedName>
        <fullName evidence="3">F-box domain-containing protein</fullName>
    </recommendedName>
</protein>
<dbReference type="SUPFAM" id="SSF81383">
    <property type="entry name" value="F-box domain"/>
    <property type="match status" value="1"/>
</dbReference>
<accession>A0A2I0JN91</accession>
<dbReference type="EMBL" id="PGOL01001490">
    <property type="protein sequence ID" value="PKI57744.1"/>
    <property type="molecule type" value="Genomic_DNA"/>
</dbReference>
<sequence length="110" mass="12712">MDLLPREVFYNIVVCLLIKSLASLRCMCKQLYAEPLLKSHMRRFIEEPKILLESFPERASEILQPRPKELDNDWCASRLGLDYITGEYKIVVISQSPLRAKVFVSLALSI</sequence>
<reference evidence="1 2" key="1">
    <citation type="submission" date="2017-11" db="EMBL/GenBank/DDBJ databases">
        <title>De-novo sequencing of pomegranate (Punica granatum L.) genome.</title>
        <authorList>
            <person name="Akparov Z."/>
            <person name="Amiraslanov A."/>
            <person name="Hajiyeva S."/>
            <person name="Abbasov M."/>
            <person name="Kaur K."/>
            <person name="Hamwieh A."/>
            <person name="Solovyev V."/>
            <person name="Salamov A."/>
            <person name="Braich B."/>
            <person name="Kosarev P."/>
            <person name="Mahmoud A."/>
            <person name="Hajiyev E."/>
            <person name="Babayeva S."/>
            <person name="Izzatullayeva V."/>
            <person name="Mammadov A."/>
            <person name="Mammadov A."/>
            <person name="Sharifova S."/>
            <person name="Ojaghi J."/>
            <person name="Eynullazada K."/>
            <person name="Bayramov B."/>
            <person name="Abdulazimova A."/>
            <person name="Shahmuradov I."/>
        </authorList>
    </citation>
    <scope>NUCLEOTIDE SEQUENCE [LARGE SCALE GENOMIC DNA]</scope>
    <source>
        <strain evidence="2">cv. AG2017</strain>
        <tissue evidence="1">Leaf</tissue>
    </source>
</reference>